<evidence type="ECO:0000313" key="3">
    <source>
        <dbReference type="Proteomes" id="UP000780875"/>
    </source>
</evidence>
<proteinExistence type="predicted"/>
<accession>A0ABS7U6J2</accession>
<dbReference type="Gene3D" id="2.150.10.10">
    <property type="entry name" value="Serralysin-like metalloprotease, C-terminal"/>
    <property type="match status" value="2"/>
</dbReference>
<evidence type="ECO:0000313" key="2">
    <source>
        <dbReference type="EMBL" id="MBZ5736600.1"/>
    </source>
</evidence>
<keyword evidence="3" id="KW-1185">Reference proteome</keyword>
<dbReference type="InterPro" id="IPR001343">
    <property type="entry name" value="Hemolysn_Ca-bd"/>
</dbReference>
<name>A0ABS7U6J2_9ACTN</name>
<protein>
    <recommendedName>
        <fullName evidence="4">Calcium-binding protein</fullName>
    </recommendedName>
</protein>
<organism evidence="2 3">
    <name type="scientific">Nocardioides mangrovi</name>
    <dbReference type="NCBI Taxonomy" id="2874580"/>
    <lineage>
        <taxon>Bacteria</taxon>
        <taxon>Bacillati</taxon>
        <taxon>Actinomycetota</taxon>
        <taxon>Actinomycetes</taxon>
        <taxon>Propionibacteriales</taxon>
        <taxon>Nocardioidaceae</taxon>
        <taxon>Nocardioides</taxon>
    </lineage>
</organism>
<sequence>MRRRLVATAVLGLAFTAAPAVPAAAGPVDDRPCDGQEQTDTWTYDADTRTWTGTDGDDVIVVQAGTDVDEVDGLGGDDTICVVSRLFADSSTTVRGGPGNDRIFGDFVGESLYGGPGDDYLYGGEPGTRSSLTVLDGGPGSDVLDASGSPRSVARFAGVGPVVVDLATGTARTADGTDVLVGVHDVVGTSRADTLRGDSYDNVLTGGGGADRIVGRGGHDRADGGAGRDACEAEKQVSC</sequence>
<dbReference type="RefSeq" id="WP_224120975.1">
    <property type="nucleotide sequence ID" value="NZ_JAIQZJ010000001.1"/>
</dbReference>
<reference evidence="2 3" key="1">
    <citation type="submission" date="2021-09" db="EMBL/GenBank/DDBJ databases">
        <title>Whole genome sequence of Nocardioides sp. GBK3QG-3.</title>
        <authorList>
            <person name="Tuo L."/>
        </authorList>
    </citation>
    <scope>NUCLEOTIDE SEQUENCE [LARGE SCALE GENOMIC DNA]</scope>
    <source>
        <strain evidence="2 3">GBK3QG-3</strain>
    </source>
</reference>
<dbReference type="Proteomes" id="UP000780875">
    <property type="component" value="Unassembled WGS sequence"/>
</dbReference>
<feature type="signal peptide" evidence="1">
    <location>
        <begin position="1"/>
        <end position="20"/>
    </location>
</feature>
<dbReference type="Pfam" id="PF00353">
    <property type="entry name" value="HemolysinCabind"/>
    <property type="match status" value="3"/>
</dbReference>
<evidence type="ECO:0000256" key="1">
    <source>
        <dbReference type="SAM" id="SignalP"/>
    </source>
</evidence>
<keyword evidence="1" id="KW-0732">Signal</keyword>
<feature type="chain" id="PRO_5045050498" description="Calcium-binding protein" evidence="1">
    <location>
        <begin position="21"/>
        <end position="239"/>
    </location>
</feature>
<evidence type="ECO:0008006" key="4">
    <source>
        <dbReference type="Google" id="ProtNLM"/>
    </source>
</evidence>
<dbReference type="SUPFAM" id="SSF51120">
    <property type="entry name" value="beta-Roll"/>
    <property type="match status" value="2"/>
</dbReference>
<dbReference type="PRINTS" id="PR00313">
    <property type="entry name" value="CABNDNGRPT"/>
</dbReference>
<comment type="caution">
    <text evidence="2">The sequence shown here is derived from an EMBL/GenBank/DDBJ whole genome shotgun (WGS) entry which is preliminary data.</text>
</comment>
<dbReference type="InterPro" id="IPR011049">
    <property type="entry name" value="Serralysin-like_metalloprot_C"/>
</dbReference>
<gene>
    <name evidence="2" type="ORF">K8U61_00395</name>
</gene>
<dbReference type="EMBL" id="JAIQZJ010000001">
    <property type="protein sequence ID" value="MBZ5736600.1"/>
    <property type="molecule type" value="Genomic_DNA"/>
</dbReference>